<accession>A0ABW0Z3A4</accession>
<sequence>MRRTTLRRAALSATLALGAGLLGFAQPASAAAPVPMTVTVDKQTATPGSTVNLTLTFTNTESTNVQFVYQSIQPSYDTSQDVGLKYAFTSCTGDVSACDVAAKQSGSMRYNVPVTPGATRTVKLSYQIAADSACGPSRRIDFYSYLYYEYQAGQQKKDGVYPVGTAVTCTGGNPAAAAHK</sequence>
<feature type="signal peptide" evidence="1">
    <location>
        <begin position="1"/>
        <end position="30"/>
    </location>
</feature>
<dbReference type="RefSeq" id="WP_390318728.1">
    <property type="nucleotide sequence ID" value="NZ_JBHSPB010000014.1"/>
</dbReference>
<feature type="chain" id="PRO_5045614267" description="DUF11 domain-containing protein" evidence="1">
    <location>
        <begin position="31"/>
        <end position="180"/>
    </location>
</feature>
<evidence type="ECO:0000313" key="3">
    <source>
        <dbReference type="Proteomes" id="UP001596083"/>
    </source>
</evidence>
<keyword evidence="1" id="KW-0732">Signal</keyword>
<evidence type="ECO:0000256" key="1">
    <source>
        <dbReference type="SAM" id="SignalP"/>
    </source>
</evidence>
<keyword evidence="3" id="KW-1185">Reference proteome</keyword>
<name>A0ABW0Z3A4_9ACTN</name>
<dbReference type="InterPro" id="IPR006311">
    <property type="entry name" value="TAT_signal"/>
</dbReference>
<organism evidence="2 3">
    <name type="scientific">Streptomyces gamaensis</name>
    <dbReference type="NCBI Taxonomy" id="1763542"/>
    <lineage>
        <taxon>Bacteria</taxon>
        <taxon>Bacillati</taxon>
        <taxon>Actinomycetota</taxon>
        <taxon>Actinomycetes</taxon>
        <taxon>Kitasatosporales</taxon>
        <taxon>Streptomycetaceae</taxon>
        <taxon>Streptomyces</taxon>
    </lineage>
</organism>
<dbReference type="PROSITE" id="PS51318">
    <property type="entry name" value="TAT"/>
    <property type="match status" value="1"/>
</dbReference>
<protein>
    <recommendedName>
        <fullName evidence="4">DUF11 domain-containing protein</fullName>
    </recommendedName>
</protein>
<proteinExistence type="predicted"/>
<evidence type="ECO:0000313" key="2">
    <source>
        <dbReference type="EMBL" id="MFC5722922.1"/>
    </source>
</evidence>
<evidence type="ECO:0008006" key="4">
    <source>
        <dbReference type="Google" id="ProtNLM"/>
    </source>
</evidence>
<gene>
    <name evidence="2" type="ORF">ACFP1Z_22405</name>
</gene>
<comment type="caution">
    <text evidence="2">The sequence shown here is derived from an EMBL/GenBank/DDBJ whole genome shotgun (WGS) entry which is preliminary data.</text>
</comment>
<dbReference type="Proteomes" id="UP001596083">
    <property type="component" value="Unassembled WGS sequence"/>
</dbReference>
<dbReference type="EMBL" id="JBHSPB010000014">
    <property type="protein sequence ID" value="MFC5722922.1"/>
    <property type="molecule type" value="Genomic_DNA"/>
</dbReference>
<reference evidence="3" key="1">
    <citation type="journal article" date="2019" name="Int. J. Syst. Evol. Microbiol.">
        <title>The Global Catalogue of Microorganisms (GCM) 10K type strain sequencing project: providing services to taxonomists for standard genome sequencing and annotation.</title>
        <authorList>
            <consortium name="The Broad Institute Genomics Platform"/>
            <consortium name="The Broad Institute Genome Sequencing Center for Infectious Disease"/>
            <person name="Wu L."/>
            <person name="Ma J."/>
        </authorList>
    </citation>
    <scope>NUCLEOTIDE SEQUENCE [LARGE SCALE GENOMIC DNA]</scope>
    <source>
        <strain evidence="3">CGMCC 4.7304</strain>
    </source>
</reference>